<dbReference type="PROSITE" id="PS51007">
    <property type="entry name" value="CYTC"/>
    <property type="match status" value="1"/>
</dbReference>
<dbReference type="InterPro" id="IPR002327">
    <property type="entry name" value="Cyt_c_1A/1B"/>
</dbReference>
<evidence type="ECO:0000256" key="6">
    <source>
        <dbReference type="PROSITE-ProRule" id="PRU00433"/>
    </source>
</evidence>
<evidence type="ECO:0000256" key="2">
    <source>
        <dbReference type="ARBA" id="ARBA00022617"/>
    </source>
</evidence>
<keyword evidence="1" id="KW-0813">Transport</keyword>
<organism evidence="8 9">
    <name type="scientific">Pseudothioclava arenosa</name>
    <dbReference type="NCBI Taxonomy" id="1795308"/>
    <lineage>
        <taxon>Bacteria</taxon>
        <taxon>Pseudomonadati</taxon>
        <taxon>Pseudomonadota</taxon>
        <taxon>Alphaproteobacteria</taxon>
        <taxon>Rhodobacterales</taxon>
        <taxon>Paracoccaceae</taxon>
        <taxon>Pseudothioclava</taxon>
    </lineage>
</organism>
<reference evidence="8 9" key="1">
    <citation type="submission" date="2017-09" db="EMBL/GenBank/DDBJ databases">
        <title>A multilocus sequence analysis scheme for characterization of bacteria in the genus Thioclava.</title>
        <authorList>
            <person name="Liu Y."/>
            <person name="Shao Z."/>
        </authorList>
    </citation>
    <scope>NUCLEOTIDE SEQUENCE [LARGE SCALE GENOMIC DNA]</scope>
    <source>
        <strain evidence="8 9">CAU 1312</strain>
    </source>
</reference>
<comment type="caution">
    <text evidence="8">The sequence shown here is derived from an EMBL/GenBank/DDBJ whole genome shotgun (WGS) entry which is preliminary data.</text>
</comment>
<dbReference type="GO" id="GO:0046872">
    <property type="term" value="F:metal ion binding"/>
    <property type="evidence" value="ECO:0007669"/>
    <property type="project" value="UniProtKB-KW"/>
</dbReference>
<sequence length="256" mass="27611">MDVGHAAIGRVLDRQHREIGFALADHLDHILEGAAGHGLHVGARVMAGLMRIGAGLALKSDAPRDAFDPACVHDNLLPPVRAITARAAREKRQYRQIPAWGGRCVAQAPLVAAARQSHNLEMFHFDRPTRVFRFSTLVAALFAPAMPALALDLAAADQDKGAVIFDRKCSTCHDVTGQTVSGPPLNGVVGRKTASVEGFPYSDAMRGLDGAWTPELLDAYLVKPRRMLPGTAMSFGGLKKDEDRRDLIGWLATLKP</sequence>
<evidence type="ECO:0000256" key="3">
    <source>
        <dbReference type="ARBA" id="ARBA00022723"/>
    </source>
</evidence>
<accession>A0A2A4CUL0</accession>
<evidence type="ECO:0000256" key="4">
    <source>
        <dbReference type="ARBA" id="ARBA00022982"/>
    </source>
</evidence>
<dbReference type="InterPro" id="IPR036909">
    <property type="entry name" value="Cyt_c-like_dom_sf"/>
</dbReference>
<evidence type="ECO:0000313" key="8">
    <source>
        <dbReference type="EMBL" id="PCD78030.1"/>
    </source>
</evidence>
<dbReference type="GO" id="GO:0009055">
    <property type="term" value="F:electron transfer activity"/>
    <property type="evidence" value="ECO:0007669"/>
    <property type="project" value="InterPro"/>
</dbReference>
<dbReference type="AlphaFoldDB" id="A0A2A4CUL0"/>
<keyword evidence="4" id="KW-0249">Electron transport</keyword>
<proteinExistence type="predicted"/>
<keyword evidence="3 6" id="KW-0479">Metal-binding</keyword>
<keyword evidence="5 6" id="KW-0408">Iron</keyword>
<dbReference type="Gene3D" id="1.10.760.10">
    <property type="entry name" value="Cytochrome c-like domain"/>
    <property type="match status" value="1"/>
</dbReference>
<keyword evidence="9" id="KW-1185">Reference proteome</keyword>
<evidence type="ECO:0000313" key="9">
    <source>
        <dbReference type="Proteomes" id="UP000243507"/>
    </source>
</evidence>
<dbReference type="GO" id="GO:0020037">
    <property type="term" value="F:heme binding"/>
    <property type="evidence" value="ECO:0007669"/>
    <property type="project" value="InterPro"/>
</dbReference>
<evidence type="ECO:0000256" key="1">
    <source>
        <dbReference type="ARBA" id="ARBA00022448"/>
    </source>
</evidence>
<dbReference type="EMBL" id="NTJD01000001">
    <property type="protein sequence ID" value="PCD78030.1"/>
    <property type="molecule type" value="Genomic_DNA"/>
</dbReference>
<keyword evidence="2 6" id="KW-0349">Heme</keyword>
<dbReference type="Pfam" id="PF00034">
    <property type="entry name" value="Cytochrom_C"/>
    <property type="match status" value="1"/>
</dbReference>
<gene>
    <name evidence="8" type="ORF">CLN94_01610</name>
</gene>
<name>A0A2A4CUL0_9RHOB</name>
<protein>
    <recommendedName>
        <fullName evidence="7">Cytochrome c domain-containing protein</fullName>
    </recommendedName>
</protein>
<dbReference type="Proteomes" id="UP000243507">
    <property type="component" value="Unassembled WGS sequence"/>
</dbReference>
<dbReference type="PANTHER" id="PTHR11961">
    <property type="entry name" value="CYTOCHROME C"/>
    <property type="match status" value="1"/>
</dbReference>
<dbReference type="SUPFAM" id="SSF46626">
    <property type="entry name" value="Cytochrome c"/>
    <property type="match status" value="1"/>
</dbReference>
<evidence type="ECO:0000259" key="7">
    <source>
        <dbReference type="PROSITE" id="PS51007"/>
    </source>
</evidence>
<dbReference type="InterPro" id="IPR009056">
    <property type="entry name" value="Cyt_c-like_dom"/>
</dbReference>
<evidence type="ECO:0000256" key="5">
    <source>
        <dbReference type="ARBA" id="ARBA00023004"/>
    </source>
</evidence>
<dbReference type="PRINTS" id="PR00604">
    <property type="entry name" value="CYTCHRMECIAB"/>
</dbReference>
<feature type="domain" description="Cytochrome c" evidence="7">
    <location>
        <begin position="156"/>
        <end position="255"/>
    </location>
</feature>